<organism evidence="3 4">
    <name type="scientific">Linnemannia exigua</name>
    <dbReference type="NCBI Taxonomy" id="604196"/>
    <lineage>
        <taxon>Eukaryota</taxon>
        <taxon>Fungi</taxon>
        <taxon>Fungi incertae sedis</taxon>
        <taxon>Mucoromycota</taxon>
        <taxon>Mortierellomycotina</taxon>
        <taxon>Mortierellomycetes</taxon>
        <taxon>Mortierellales</taxon>
        <taxon>Mortierellaceae</taxon>
        <taxon>Linnemannia</taxon>
    </lineage>
</organism>
<dbReference type="InterPro" id="IPR012337">
    <property type="entry name" value="RNaseH-like_sf"/>
</dbReference>
<dbReference type="Gene3D" id="3.30.420.10">
    <property type="entry name" value="Ribonuclease H-like superfamily/Ribonuclease H"/>
    <property type="match status" value="1"/>
</dbReference>
<protein>
    <recommendedName>
        <fullName evidence="2">RNase H type-1 domain-containing protein</fullName>
    </recommendedName>
</protein>
<dbReference type="Pfam" id="PF00075">
    <property type="entry name" value="RNase_H"/>
    <property type="match status" value="1"/>
</dbReference>
<dbReference type="InterPro" id="IPR002156">
    <property type="entry name" value="RNaseH_domain"/>
</dbReference>
<sequence length="418" mass="46637">TPYNSPVPLTPPSPTPLSSSNTDATDLIFSRAVDKLNEVCRQRLLRPAADFVNETRRINNEARKQQATDTSTYNSHRQRYKRVAKNPQDLVTMLTMIDKQAASATERNTSRSNRCKAAARVILHRATDIVNDYRASRLISLRAELDTRLAKAEVSRRLQESHRIQHHVVVTRLQEYHRTQHRAEVTRLRESHRTQHPTVVTRLKKHRSALTCHKKGFDTTAIFPLQKKYQALAPAIPATPTVQIGPLCLSPAEAAAMRAVQETLTNNINPRILYSDGSLLHSGMEDVSQAFAVVDLTQEPTLTVQGRSDGYASSAKAELMGLLAAVLAAPPDQDIVIRLDNESVVTQFRSLVKERSGTLPRKRFRNTYAGLWAVLYQVVDTRPGKVEVEWIKGHSNILGNELADQAAKGAAQSNTAPW</sequence>
<evidence type="ECO:0000256" key="1">
    <source>
        <dbReference type="SAM" id="MobiDB-lite"/>
    </source>
</evidence>
<feature type="non-terminal residue" evidence="3">
    <location>
        <position position="418"/>
    </location>
</feature>
<comment type="caution">
    <text evidence="3">The sequence shown here is derived from an EMBL/GenBank/DDBJ whole genome shotgun (WGS) entry which is preliminary data.</text>
</comment>
<evidence type="ECO:0000313" key="4">
    <source>
        <dbReference type="Proteomes" id="UP001194580"/>
    </source>
</evidence>
<dbReference type="GO" id="GO:0004523">
    <property type="term" value="F:RNA-DNA hybrid ribonuclease activity"/>
    <property type="evidence" value="ECO:0007669"/>
    <property type="project" value="InterPro"/>
</dbReference>
<feature type="non-terminal residue" evidence="3">
    <location>
        <position position="1"/>
    </location>
</feature>
<evidence type="ECO:0000313" key="3">
    <source>
        <dbReference type="EMBL" id="KAG0249321.1"/>
    </source>
</evidence>
<feature type="domain" description="RNase H type-1" evidence="2">
    <location>
        <begin position="267"/>
        <end position="412"/>
    </location>
</feature>
<name>A0AAD4D025_9FUNG</name>
<dbReference type="CDD" id="cd09276">
    <property type="entry name" value="Rnase_HI_RT_non_LTR"/>
    <property type="match status" value="1"/>
</dbReference>
<proteinExistence type="predicted"/>
<dbReference type="EMBL" id="JAAAIL010003751">
    <property type="protein sequence ID" value="KAG0249321.1"/>
    <property type="molecule type" value="Genomic_DNA"/>
</dbReference>
<gene>
    <name evidence="3" type="ORF">BGZ95_007588</name>
</gene>
<accession>A0AAD4D025</accession>
<dbReference type="Proteomes" id="UP001194580">
    <property type="component" value="Unassembled WGS sequence"/>
</dbReference>
<evidence type="ECO:0000259" key="2">
    <source>
        <dbReference type="PROSITE" id="PS50879"/>
    </source>
</evidence>
<dbReference type="GO" id="GO:0003676">
    <property type="term" value="F:nucleic acid binding"/>
    <property type="evidence" value="ECO:0007669"/>
    <property type="project" value="InterPro"/>
</dbReference>
<feature type="region of interest" description="Disordered" evidence="1">
    <location>
        <begin position="1"/>
        <end position="22"/>
    </location>
</feature>
<dbReference type="PROSITE" id="PS50879">
    <property type="entry name" value="RNASE_H_1"/>
    <property type="match status" value="1"/>
</dbReference>
<dbReference type="InterPro" id="IPR036397">
    <property type="entry name" value="RNaseH_sf"/>
</dbReference>
<dbReference type="SUPFAM" id="SSF53098">
    <property type="entry name" value="Ribonuclease H-like"/>
    <property type="match status" value="1"/>
</dbReference>
<reference evidence="3" key="1">
    <citation type="journal article" date="2020" name="Fungal Divers.">
        <title>Resolving the Mortierellaceae phylogeny through synthesis of multi-gene phylogenetics and phylogenomics.</title>
        <authorList>
            <person name="Vandepol N."/>
            <person name="Liber J."/>
            <person name="Desiro A."/>
            <person name="Na H."/>
            <person name="Kennedy M."/>
            <person name="Barry K."/>
            <person name="Grigoriev I.V."/>
            <person name="Miller A.N."/>
            <person name="O'Donnell K."/>
            <person name="Stajich J.E."/>
            <person name="Bonito G."/>
        </authorList>
    </citation>
    <scope>NUCLEOTIDE SEQUENCE</scope>
    <source>
        <strain evidence="3">NRRL 28262</strain>
    </source>
</reference>
<dbReference type="AlphaFoldDB" id="A0AAD4D025"/>
<keyword evidence="4" id="KW-1185">Reference proteome</keyword>